<feature type="region of interest" description="Disordered" evidence="6">
    <location>
        <begin position="259"/>
        <end position="305"/>
    </location>
</feature>
<evidence type="ECO:0000313" key="9">
    <source>
        <dbReference type="Proteomes" id="UP000728185"/>
    </source>
</evidence>
<feature type="region of interest" description="Disordered" evidence="6">
    <location>
        <begin position="386"/>
        <end position="408"/>
    </location>
</feature>
<keyword evidence="3 5" id="KW-0863">Zinc-finger</keyword>
<dbReference type="InterPro" id="IPR013087">
    <property type="entry name" value="Znf_C2H2_type"/>
</dbReference>
<dbReference type="Pfam" id="PF00096">
    <property type="entry name" value="zf-C2H2"/>
    <property type="match status" value="2"/>
</dbReference>
<feature type="domain" description="C2H2-type" evidence="7">
    <location>
        <begin position="614"/>
        <end position="642"/>
    </location>
</feature>
<evidence type="ECO:0000256" key="6">
    <source>
        <dbReference type="SAM" id="MobiDB-lite"/>
    </source>
</evidence>
<evidence type="ECO:0000256" key="1">
    <source>
        <dbReference type="ARBA" id="ARBA00022723"/>
    </source>
</evidence>
<feature type="compositionally biased region" description="Low complexity" evidence="6">
    <location>
        <begin position="1233"/>
        <end position="1248"/>
    </location>
</feature>
<dbReference type="PANTHER" id="PTHR24379">
    <property type="entry name" value="KRAB AND ZINC FINGER DOMAIN-CONTAINING"/>
    <property type="match status" value="1"/>
</dbReference>
<feature type="region of interest" description="Disordered" evidence="6">
    <location>
        <begin position="1231"/>
        <end position="1263"/>
    </location>
</feature>
<feature type="region of interest" description="Disordered" evidence="6">
    <location>
        <begin position="781"/>
        <end position="826"/>
    </location>
</feature>
<keyword evidence="2" id="KW-0677">Repeat</keyword>
<keyword evidence="9" id="KW-1185">Reference proteome</keyword>
<dbReference type="SMART" id="SM00355">
    <property type="entry name" value="ZnF_C2H2"/>
    <property type="match status" value="8"/>
</dbReference>
<feature type="domain" description="C2H2-type" evidence="7">
    <location>
        <begin position="453"/>
        <end position="480"/>
    </location>
</feature>
<protein>
    <recommendedName>
        <fullName evidence="7">C2H2-type domain-containing protein</fullName>
    </recommendedName>
</protein>
<dbReference type="PROSITE" id="PS00028">
    <property type="entry name" value="ZINC_FINGER_C2H2_1"/>
    <property type="match status" value="6"/>
</dbReference>
<dbReference type="SUPFAM" id="SSF57667">
    <property type="entry name" value="beta-beta-alpha zinc fingers"/>
    <property type="match status" value="3"/>
</dbReference>
<feature type="region of interest" description="Disordered" evidence="6">
    <location>
        <begin position="478"/>
        <end position="607"/>
    </location>
</feature>
<keyword evidence="1" id="KW-0479">Metal-binding</keyword>
<dbReference type="Proteomes" id="UP000728185">
    <property type="component" value="Unassembled WGS sequence"/>
</dbReference>
<organism evidence="8 9">
    <name type="scientific">Fasciolopsis buskii</name>
    <dbReference type="NCBI Taxonomy" id="27845"/>
    <lineage>
        <taxon>Eukaryota</taxon>
        <taxon>Metazoa</taxon>
        <taxon>Spiralia</taxon>
        <taxon>Lophotrochozoa</taxon>
        <taxon>Platyhelminthes</taxon>
        <taxon>Trematoda</taxon>
        <taxon>Digenea</taxon>
        <taxon>Plagiorchiida</taxon>
        <taxon>Echinostomata</taxon>
        <taxon>Echinostomatoidea</taxon>
        <taxon>Fasciolidae</taxon>
        <taxon>Fasciolopsis</taxon>
    </lineage>
</organism>
<name>A0A8E0RQ92_9TREM</name>
<dbReference type="GO" id="GO:0008270">
    <property type="term" value="F:zinc ion binding"/>
    <property type="evidence" value="ECO:0007669"/>
    <property type="project" value="UniProtKB-KW"/>
</dbReference>
<feature type="compositionally biased region" description="Basic and acidic residues" evidence="6">
    <location>
        <begin position="259"/>
        <end position="279"/>
    </location>
</feature>
<evidence type="ECO:0000256" key="4">
    <source>
        <dbReference type="ARBA" id="ARBA00022833"/>
    </source>
</evidence>
<feature type="compositionally biased region" description="Polar residues" evidence="6">
    <location>
        <begin position="551"/>
        <end position="577"/>
    </location>
</feature>
<feature type="compositionally biased region" description="Basic residues" evidence="6">
    <location>
        <begin position="578"/>
        <end position="592"/>
    </location>
</feature>
<dbReference type="PANTHER" id="PTHR24379:SF121">
    <property type="entry name" value="C2H2-TYPE DOMAIN-CONTAINING PROTEIN"/>
    <property type="match status" value="1"/>
</dbReference>
<evidence type="ECO:0000313" key="8">
    <source>
        <dbReference type="EMBL" id="KAA0190420.1"/>
    </source>
</evidence>
<comment type="caution">
    <text evidence="8">The sequence shown here is derived from an EMBL/GenBank/DDBJ whole genome shotgun (WGS) entry which is preliminary data.</text>
</comment>
<evidence type="ECO:0000259" key="7">
    <source>
        <dbReference type="PROSITE" id="PS50157"/>
    </source>
</evidence>
<dbReference type="EMBL" id="LUCM01007106">
    <property type="protein sequence ID" value="KAA0190420.1"/>
    <property type="molecule type" value="Genomic_DNA"/>
</dbReference>
<dbReference type="InterPro" id="IPR036236">
    <property type="entry name" value="Znf_C2H2_sf"/>
</dbReference>
<dbReference type="OrthoDB" id="6255447at2759"/>
<dbReference type="Gene3D" id="3.30.160.60">
    <property type="entry name" value="Classic Zinc Finger"/>
    <property type="match status" value="3"/>
</dbReference>
<feature type="region of interest" description="Disordered" evidence="6">
    <location>
        <begin position="859"/>
        <end position="895"/>
    </location>
</feature>
<evidence type="ECO:0000256" key="2">
    <source>
        <dbReference type="ARBA" id="ARBA00022737"/>
    </source>
</evidence>
<feature type="compositionally biased region" description="Polar residues" evidence="6">
    <location>
        <begin position="431"/>
        <end position="440"/>
    </location>
</feature>
<sequence>MQLENKQSVSLPYLTDEKCDSDGVVLTNEVVCGGVHSLDEFHSPASCEPQTSENNSASMYEAQDLFLKDILSSAFLDDTLTEKESTKNISGTDILDVRDDYGAISSVGNTTNIDTVQISSAGKDVAQRLARKRLKPIRSLTLSCPICLDAFAEWVLLERHLYEGHTNSLAPVCWRCQGVFDNHAVLLAHECFDWGRVNLPCQGVSSRRMNGLTGRHKALLLHGNKLGFPEDGVFLRRRCGLCFKSTALFNSYREFQEHKQANHPLHKADNGKSHSDSRGKRVRKKSPATEEDSRADEASRMDSLHPKSELALHNCVRRLFQRFCQMNAIHPSNSSEEANVAAVTQDTSLVPTADSIAEKNQPVLNAVSSSLELAISPAVGVPSPTSIDTDSISAEKLTNRARPSSRTVRSMLWRRKRKLVTKRACVEPPNHESSNSVTVDSSTGARRSAARRYVCRCCSTEFRVASRLRAHHLFQHGNIPESLGGLSPRPGEGGNTGPLLKNDHGIRRQTRNAVVSSSERSSSEYFEGVHKEVSNAQTSHSSKRIIECPESLTSQAGSSETLPASNSDPVSAPYSRSHSARRGAKSSHRQTNRTKERREGSSEEPASIAKDPPYACLFCARQYLTVYSLRRHQNQSHWGQYRLFCGYCDYRTNQKAAYDEHLARHFHVRQFVCQFCDAKFIVGRELKDHIAFKHTTERNHYCSVCGMTFKTAGTLSRHRKTHGERKLHQCNLCSTTFTRLSNLKRHISNSHMRSTTRGRTRHIRSCEMKTATAQMEHAEGIVGQQNPVGLPDFPASSPPRSIQTSKSQTGVNPSNSDRVLENTPTPTANFRATMTAVTASITNISDTTTTAVTAAATTISSPPVTNGNITSDLKNSDTSQYDASDQRGESVSAHPASVAVSQVLASIPSTTTGASLSECTTSSSKPLTIHSGSGIYSVVTSQSSLVACQDTESVMARDDSSEATADPTSLGPVYVVDLSDLDTSNGFLEATDALSADHQNEVDCAASGIGVNVDLDSSSNAASASSYTDARNAQLLSYTTQDLNTSLVVQTTSPKSSKTMDESGLWNDSNPSTESNMCFLFRQADSVIQLLRSNPDNLEQSVDAKALMNVEGHVEILSHDQPVVPSPADNQAVVSDESRTLFGSYPSSPVLVDKSSAGAVIWRPVESLDIESGDSRGEKHVPGQFDQSDFVTFDCNILLSSADSIVSGADGLSRSPRFPSPVSETHFSRTFYSPNSSSSANPTSCNFSTADASPHDISTSSTAAVPSNLNTVKSQYEFGQLLVTEDGNTCPTQSVSQFLPLIWCYPPTNSNTFNTSAGTHHVYTTTPSSLVDFPPGTDQCSNFSVGYLIGQNRDSVSSNPSELGDDYRQSALLDCGRNVVVCTTASETVPASSSTAPTCSPTTVDDYFEFDVALS</sequence>
<evidence type="ECO:0000256" key="5">
    <source>
        <dbReference type="PROSITE-ProRule" id="PRU00042"/>
    </source>
</evidence>
<accession>A0A8E0RQ92</accession>
<proteinExistence type="predicted"/>
<feature type="region of interest" description="Disordered" evidence="6">
    <location>
        <begin position="426"/>
        <end position="445"/>
    </location>
</feature>
<feature type="domain" description="C2H2-type" evidence="7">
    <location>
        <begin position="671"/>
        <end position="699"/>
    </location>
</feature>
<feature type="domain" description="C2H2-type" evidence="7">
    <location>
        <begin position="728"/>
        <end position="756"/>
    </location>
</feature>
<feature type="compositionally biased region" description="Polar residues" evidence="6">
    <location>
        <begin position="862"/>
        <end position="883"/>
    </location>
</feature>
<dbReference type="PROSITE" id="PS50157">
    <property type="entry name" value="ZINC_FINGER_C2H2_2"/>
    <property type="match status" value="5"/>
</dbReference>
<feature type="compositionally biased region" description="Basic and acidic residues" evidence="6">
    <location>
        <begin position="287"/>
        <end position="305"/>
    </location>
</feature>
<gene>
    <name evidence="8" type="ORF">FBUS_02303</name>
</gene>
<feature type="domain" description="C2H2-type" evidence="7">
    <location>
        <begin position="700"/>
        <end position="727"/>
    </location>
</feature>
<keyword evidence="4" id="KW-0862">Zinc</keyword>
<feature type="compositionally biased region" description="Polar residues" evidence="6">
    <location>
        <begin position="798"/>
        <end position="826"/>
    </location>
</feature>
<dbReference type="FunFam" id="3.30.160.60:FF:000446">
    <property type="entry name" value="Zinc finger protein"/>
    <property type="match status" value="1"/>
</dbReference>
<evidence type="ECO:0000256" key="3">
    <source>
        <dbReference type="ARBA" id="ARBA00022771"/>
    </source>
</evidence>
<reference evidence="8" key="1">
    <citation type="submission" date="2019-05" db="EMBL/GenBank/DDBJ databases">
        <title>Annotation for the trematode Fasciolopsis buski.</title>
        <authorList>
            <person name="Choi Y.-J."/>
        </authorList>
    </citation>
    <scope>NUCLEOTIDE SEQUENCE</scope>
    <source>
        <strain evidence="8">HT</strain>
        <tissue evidence="8">Whole worm</tissue>
    </source>
</reference>